<protein>
    <submittedName>
        <fullName evidence="2">Uncharacterized protein</fullName>
    </submittedName>
</protein>
<feature type="compositionally biased region" description="Low complexity" evidence="1">
    <location>
        <begin position="77"/>
        <end position="90"/>
    </location>
</feature>
<evidence type="ECO:0000256" key="1">
    <source>
        <dbReference type="SAM" id="MobiDB-lite"/>
    </source>
</evidence>
<gene>
    <name evidence="2" type="ORF">L873DRAFT_1511122</name>
</gene>
<feature type="compositionally biased region" description="Polar residues" evidence="1">
    <location>
        <begin position="100"/>
        <end position="121"/>
    </location>
</feature>
<evidence type="ECO:0000313" key="3">
    <source>
        <dbReference type="Proteomes" id="UP000276215"/>
    </source>
</evidence>
<sequence>MKEVKKKNSGHAQNRAQLTSSSLGEGQSGLDMWGRRRRTEISRSSKSSSMSGVESPRGQGSSLPGSNSTGTGHNRGHSNSQRSSNSNRSHMTGIGDNRGRSNSPKDIGSNSRVDNLPSTPYQHSNMSASAFYPLNSRAEGESVVASLYAPTPVLADQGTLLLIRNRETSTPKDSWRKTYTNTRKTISRFQVPYMKTQEDMTCSTEVPFFNFSIFLFTSSYILFSLVLFFFSAGGGFLFTLFLRVRVEFFVSWLVYCVID</sequence>
<dbReference type="AlphaFoldDB" id="A0A3N4J9Q7"/>
<keyword evidence="3" id="KW-1185">Reference proteome</keyword>
<feature type="compositionally biased region" description="Polar residues" evidence="1">
    <location>
        <begin position="10"/>
        <end position="25"/>
    </location>
</feature>
<organism evidence="2 3">
    <name type="scientific">Choiromyces venosus 120613-1</name>
    <dbReference type="NCBI Taxonomy" id="1336337"/>
    <lineage>
        <taxon>Eukaryota</taxon>
        <taxon>Fungi</taxon>
        <taxon>Dikarya</taxon>
        <taxon>Ascomycota</taxon>
        <taxon>Pezizomycotina</taxon>
        <taxon>Pezizomycetes</taxon>
        <taxon>Pezizales</taxon>
        <taxon>Tuberaceae</taxon>
        <taxon>Choiromyces</taxon>
    </lineage>
</organism>
<proteinExistence type="predicted"/>
<feature type="compositionally biased region" description="Low complexity" evidence="1">
    <location>
        <begin position="42"/>
        <end position="51"/>
    </location>
</feature>
<reference evidence="2 3" key="1">
    <citation type="journal article" date="2018" name="Nat. Ecol. Evol.">
        <title>Pezizomycetes genomes reveal the molecular basis of ectomycorrhizal truffle lifestyle.</title>
        <authorList>
            <person name="Murat C."/>
            <person name="Payen T."/>
            <person name="Noel B."/>
            <person name="Kuo A."/>
            <person name="Morin E."/>
            <person name="Chen J."/>
            <person name="Kohler A."/>
            <person name="Krizsan K."/>
            <person name="Balestrini R."/>
            <person name="Da Silva C."/>
            <person name="Montanini B."/>
            <person name="Hainaut M."/>
            <person name="Levati E."/>
            <person name="Barry K.W."/>
            <person name="Belfiori B."/>
            <person name="Cichocki N."/>
            <person name="Clum A."/>
            <person name="Dockter R.B."/>
            <person name="Fauchery L."/>
            <person name="Guy J."/>
            <person name="Iotti M."/>
            <person name="Le Tacon F."/>
            <person name="Lindquist E.A."/>
            <person name="Lipzen A."/>
            <person name="Malagnac F."/>
            <person name="Mello A."/>
            <person name="Molinier V."/>
            <person name="Miyauchi S."/>
            <person name="Poulain J."/>
            <person name="Riccioni C."/>
            <person name="Rubini A."/>
            <person name="Sitrit Y."/>
            <person name="Splivallo R."/>
            <person name="Traeger S."/>
            <person name="Wang M."/>
            <person name="Zifcakova L."/>
            <person name="Wipf D."/>
            <person name="Zambonelli A."/>
            <person name="Paolocci F."/>
            <person name="Nowrousian M."/>
            <person name="Ottonello S."/>
            <person name="Baldrian P."/>
            <person name="Spatafora J.W."/>
            <person name="Henrissat B."/>
            <person name="Nagy L.G."/>
            <person name="Aury J.M."/>
            <person name="Wincker P."/>
            <person name="Grigoriev I.V."/>
            <person name="Bonfante P."/>
            <person name="Martin F.M."/>
        </authorList>
    </citation>
    <scope>NUCLEOTIDE SEQUENCE [LARGE SCALE GENOMIC DNA]</scope>
    <source>
        <strain evidence="2 3">120613-1</strain>
    </source>
</reference>
<dbReference type="EMBL" id="ML120447">
    <property type="protein sequence ID" value="RPA93758.1"/>
    <property type="molecule type" value="Genomic_DNA"/>
</dbReference>
<feature type="compositionally biased region" description="Polar residues" evidence="1">
    <location>
        <begin position="58"/>
        <end position="72"/>
    </location>
</feature>
<accession>A0A3N4J9Q7</accession>
<feature type="region of interest" description="Disordered" evidence="1">
    <location>
        <begin position="1"/>
        <end position="121"/>
    </location>
</feature>
<dbReference type="Proteomes" id="UP000276215">
    <property type="component" value="Unassembled WGS sequence"/>
</dbReference>
<name>A0A3N4J9Q7_9PEZI</name>
<evidence type="ECO:0000313" key="2">
    <source>
        <dbReference type="EMBL" id="RPA93758.1"/>
    </source>
</evidence>